<name>A0ABT5N177_9BURK</name>
<dbReference type="RefSeq" id="WP_273951694.1">
    <property type="nucleotide sequence ID" value="NZ_JAQSIP010000004.1"/>
</dbReference>
<dbReference type="EMBL" id="JAQSIP010000004">
    <property type="protein sequence ID" value="MDD0839271.1"/>
    <property type="molecule type" value="Genomic_DNA"/>
</dbReference>
<keyword evidence="2" id="KW-1185">Reference proteome</keyword>
<comment type="caution">
    <text evidence="1">The sequence shown here is derived from an EMBL/GenBank/DDBJ whole genome shotgun (WGS) entry which is preliminary data.</text>
</comment>
<accession>A0ABT5N177</accession>
<proteinExistence type="predicted"/>
<evidence type="ECO:0000313" key="1">
    <source>
        <dbReference type="EMBL" id="MDD0839271.1"/>
    </source>
</evidence>
<dbReference type="Proteomes" id="UP001528673">
    <property type="component" value="Unassembled WGS sequence"/>
</dbReference>
<evidence type="ECO:0008006" key="3">
    <source>
        <dbReference type="Google" id="ProtNLM"/>
    </source>
</evidence>
<protein>
    <recommendedName>
        <fullName evidence="3">DUF35 domain-containing protein</fullName>
    </recommendedName>
</protein>
<reference evidence="1 2" key="1">
    <citation type="submission" date="2023-02" db="EMBL/GenBank/DDBJ databases">
        <title>Bacterial whole genomic sequence of Curvibacter sp. HBC61.</title>
        <authorList>
            <person name="Le V."/>
            <person name="Ko S.-R."/>
            <person name="Ahn C.-Y."/>
            <person name="Oh H.-M."/>
        </authorList>
    </citation>
    <scope>NUCLEOTIDE SEQUENCE [LARGE SCALE GENOMIC DNA]</scope>
    <source>
        <strain evidence="1 2">HBC61</strain>
    </source>
</reference>
<organism evidence="1 2">
    <name type="scientific">Curvibacter cyanobacteriorum</name>
    <dbReference type="NCBI Taxonomy" id="3026422"/>
    <lineage>
        <taxon>Bacteria</taxon>
        <taxon>Pseudomonadati</taxon>
        <taxon>Pseudomonadota</taxon>
        <taxon>Betaproteobacteria</taxon>
        <taxon>Burkholderiales</taxon>
        <taxon>Comamonadaceae</taxon>
        <taxon>Curvibacter</taxon>
    </lineage>
</organism>
<sequence>MKQTRHASYQPLLKSLAHAAIAHRPQDWTEGEVLLRPGSPSVGCAQRRSEDAPQVPVAPPVLTQAQTLAQALTQDGLPWVACRIGFFRKPVGWGVRVRITPAVGAPEVDLTPERGPAAAPPVAAAVEPPLPTLSPLPGAVPGGNVPPAWAPTQPALAGGGGVPTSSRPALVCDHCQETTLLFKLSREGLDHYRCHCCGYEVAMHARPDFDDSAYNLPRGGEAEPAPEAPAELRRSLDGQITGPEFSLRFSTPETLLYEVPSGQVPMRVVADPERGARVVEANRVTTMDTPFGSRMLTPREHATILRHLAQAVPLMPGRFFIE</sequence>
<evidence type="ECO:0000313" key="2">
    <source>
        <dbReference type="Proteomes" id="UP001528673"/>
    </source>
</evidence>
<gene>
    <name evidence="1" type="ORF">PSQ40_11860</name>
</gene>
<dbReference type="CDD" id="cd00029">
    <property type="entry name" value="C1"/>
    <property type="match status" value="1"/>
</dbReference>